<dbReference type="GO" id="GO:0051233">
    <property type="term" value="C:spindle midzone"/>
    <property type="evidence" value="ECO:0007669"/>
    <property type="project" value="TreeGrafter"/>
</dbReference>
<dbReference type="GO" id="GO:0005634">
    <property type="term" value="C:nucleus"/>
    <property type="evidence" value="ECO:0007669"/>
    <property type="project" value="TreeGrafter"/>
</dbReference>
<proteinExistence type="predicted"/>
<dbReference type="CDD" id="cd04382">
    <property type="entry name" value="RhoGAP_MgcRacGAP"/>
    <property type="match status" value="1"/>
</dbReference>
<evidence type="ECO:0000313" key="13">
    <source>
        <dbReference type="RefSeq" id="XP_018010319.1"/>
    </source>
</evidence>
<dbReference type="GO" id="GO:0032154">
    <property type="term" value="C:cleavage furrow"/>
    <property type="evidence" value="ECO:0007669"/>
    <property type="project" value="TreeGrafter"/>
</dbReference>
<dbReference type="GO" id="GO:0007283">
    <property type="term" value="P:spermatogenesis"/>
    <property type="evidence" value="ECO:0007669"/>
    <property type="project" value="UniProtKB-KW"/>
</dbReference>
<dbReference type="Pfam" id="PF00130">
    <property type="entry name" value="C1_1"/>
    <property type="match status" value="1"/>
</dbReference>
<keyword evidence="6" id="KW-0862">Zinc</keyword>
<dbReference type="GO" id="GO:0097149">
    <property type="term" value="C:centralspindlin complex"/>
    <property type="evidence" value="ECO:0007669"/>
    <property type="project" value="TreeGrafter"/>
</dbReference>
<dbReference type="PANTHER" id="PTHR46199:SF3">
    <property type="entry name" value="RAC GTPASE-ACTIVATING PROTEIN 1"/>
    <property type="match status" value="1"/>
</dbReference>
<dbReference type="PANTHER" id="PTHR46199">
    <property type="entry name" value="RAC GTPASE-ACTIVATING PROTEIN 1"/>
    <property type="match status" value="1"/>
</dbReference>
<dbReference type="CDD" id="cd20821">
    <property type="entry name" value="C1_MgcRacGAP"/>
    <property type="match status" value="1"/>
</dbReference>
<dbReference type="Gene3D" id="1.10.555.10">
    <property type="entry name" value="Rho GTPase activation protein"/>
    <property type="match status" value="1"/>
</dbReference>
<dbReference type="KEGG" id="hazt:108667764"/>
<feature type="region of interest" description="Disordered" evidence="9">
    <location>
        <begin position="195"/>
        <end position="265"/>
    </location>
</feature>
<evidence type="ECO:0000259" key="10">
    <source>
        <dbReference type="PROSITE" id="PS50081"/>
    </source>
</evidence>
<evidence type="ECO:0000256" key="2">
    <source>
        <dbReference type="ARBA" id="ARBA00022473"/>
    </source>
</evidence>
<dbReference type="FunFam" id="3.30.60.20:FF:000033">
    <property type="entry name" value="Rac GTPase-activating protein 1"/>
    <property type="match status" value="1"/>
</dbReference>
<keyword evidence="1" id="KW-0343">GTPase activation</keyword>
<keyword evidence="2" id="KW-0217">Developmental protein</keyword>
<keyword evidence="5" id="KW-0221">Differentiation</keyword>
<keyword evidence="12" id="KW-1185">Reference proteome</keyword>
<dbReference type="InterPro" id="IPR002219">
    <property type="entry name" value="PKC_DAG/PE"/>
</dbReference>
<dbReference type="Gene3D" id="3.30.60.20">
    <property type="match status" value="1"/>
</dbReference>
<dbReference type="AlphaFoldDB" id="A0A8B7N9U4"/>
<feature type="compositionally biased region" description="Pro residues" evidence="9">
    <location>
        <begin position="252"/>
        <end position="262"/>
    </location>
</feature>
<dbReference type="GO" id="GO:0000281">
    <property type="term" value="P:mitotic cytokinesis"/>
    <property type="evidence" value="ECO:0007669"/>
    <property type="project" value="TreeGrafter"/>
</dbReference>
<dbReference type="Proteomes" id="UP000694843">
    <property type="component" value="Unplaced"/>
</dbReference>
<evidence type="ECO:0000256" key="7">
    <source>
        <dbReference type="ARBA" id="ARBA00022871"/>
    </source>
</evidence>
<dbReference type="GO" id="GO:0051256">
    <property type="term" value="P:mitotic spindle midzone assembly"/>
    <property type="evidence" value="ECO:0007669"/>
    <property type="project" value="TreeGrafter"/>
</dbReference>
<evidence type="ECO:0000256" key="8">
    <source>
        <dbReference type="SAM" id="Coils"/>
    </source>
</evidence>
<dbReference type="GO" id="GO:0030496">
    <property type="term" value="C:midbody"/>
    <property type="evidence" value="ECO:0007669"/>
    <property type="project" value="TreeGrafter"/>
</dbReference>
<protein>
    <submittedName>
        <fullName evidence="13">Rac GTPase-activating protein 1</fullName>
    </submittedName>
</protein>
<dbReference type="PROSITE" id="PS50081">
    <property type="entry name" value="ZF_DAG_PE_2"/>
    <property type="match status" value="1"/>
</dbReference>
<dbReference type="SMART" id="SM00324">
    <property type="entry name" value="RhoGAP"/>
    <property type="match status" value="1"/>
</dbReference>
<dbReference type="Pfam" id="PF00620">
    <property type="entry name" value="RhoGAP"/>
    <property type="match status" value="1"/>
</dbReference>
<dbReference type="GO" id="GO:0005096">
    <property type="term" value="F:GTPase activator activity"/>
    <property type="evidence" value="ECO:0007669"/>
    <property type="project" value="UniProtKB-KW"/>
</dbReference>
<dbReference type="SMART" id="SM00109">
    <property type="entry name" value="C1"/>
    <property type="match status" value="1"/>
</dbReference>
<reference evidence="13" key="1">
    <citation type="submission" date="2025-08" db="UniProtKB">
        <authorList>
            <consortium name="RefSeq"/>
        </authorList>
    </citation>
    <scope>IDENTIFICATION</scope>
    <source>
        <tissue evidence="13">Whole organism</tissue>
    </source>
</reference>
<evidence type="ECO:0000313" key="12">
    <source>
        <dbReference type="Proteomes" id="UP000694843"/>
    </source>
</evidence>
<feature type="compositionally biased region" description="Basic residues" evidence="9">
    <location>
        <begin position="210"/>
        <end position="221"/>
    </location>
</feature>
<sequence>MAADKPVIGLKASMDDCIRALMVLSDGAEKQFLEFVEQLEVWLTDRSQHKAELTRLQQEYMKSQAEVTRLEKLLKNAQHMFGLEREKRIASQRQVQQIHQMMESFKATSRKSGAAGFAGEESHEQLLSQLSLTLEQGNTLGALSALDGRYSKAGLESPAGVLSTIDENGDTLDAVSDIDLTEGDDLDTSSLCLRSGHSFNTDANAAPATARKRRSSGRKRAAAPSTDDDNGRKKRSKETCDKEEGAGGLYPDLPPVYPPSAPPLQSEEWTLARTPAALKRHAPPPPANPQAVTPTNQYSTPPQGSPLLRSHLSASRVQRPHCFTTKMMYMSEYCQPCGKRIKFGKQVLKCRDCRAVCHLDCRSAVPLPCVPAASTPGSKQCSGSIADYTPAVAPMVPALVVHCTMEIERRGFTELGLYRVSVLERDVKSLKEKFLRGKGFPCLTNMDVHVMCNAVKDFLRCLKEPLITHSLWHQFVAGANKREEADCEAALYQCISELPQPNRDTLAWMILHLQRVSEAKECMMPVGNLAKVFGPTLVGYSVSDPEPQMLLQQTTDQQNVMNKLLQISSDYWDTFINVNDENMFSSNTNIVDFGHLITPDNGRSSRRKSLLTRTPLTRGISAQ</sequence>
<dbReference type="InterPro" id="IPR000198">
    <property type="entry name" value="RhoGAP_dom"/>
</dbReference>
<dbReference type="InterPro" id="IPR046349">
    <property type="entry name" value="C1-like_sf"/>
</dbReference>
<organism evidence="12 13">
    <name type="scientific">Hyalella azteca</name>
    <name type="common">Amphipod</name>
    <dbReference type="NCBI Taxonomy" id="294128"/>
    <lineage>
        <taxon>Eukaryota</taxon>
        <taxon>Metazoa</taxon>
        <taxon>Ecdysozoa</taxon>
        <taxon>Arthropoda</taxon>
        <taxon>Crustacea</taxon>
        <taxon>Multicrustacea</taxon>
        <taxon>Malacostraca</taxon>
        <taxon>Eumalacostraca</taxon>
        <taxon>Peracarida</taxon>
        <taxon>Amphipoda</taxon>
        <taxon>Senticaudata</taxon>
        <taxon>Talitrida</taxon>
        <taxon>Talitroidea</taxon>
        <taxon>Hyalellidae</taxon>
        <taxon>Hyalella</taxon>
    </lineage>
</organism>
<feature type="region of interest" description="Disordered" evidence="9">
    <location>
        <begin position="602"/>
        <end position="623"/>
    </location>
</feature>
<evidence type="ECO:0000256" key="9">
    <source>
        <dbReference type="SAM" id="MobiDB-lite"/>
    </source>
</evidence>
<evidence type="ECO:0000256" key="4">
    <source>
        <dbReference type="ARBA" id="ARBA00022771"/>
    </source>
</evidence>
<dbReference type="PROSITE" id="PS00479">
    <property type="entry name" value="ZF_DAG_PE_1"/>
    <property type="match status" value="1"/>
</dbReference>
<name>A0A8B7N9U4_HYAAZ</name>
<feature type="compositionally biased region" description="Low complexity" evidence="9">
    <location>
        <begin position="611"/>
        <end position="623"/>
    </location>
</feature>
<evidence type="ECO:0000259" key="11">
    <source>
        <dbReference type="PROSITE" id="PS50238"/>
    </source>
</evidence>
<feature type="coiled-coil region" evidence="8">
    <location>
        <begin position="39"/>
        <end position="80"/>
    </location>
</feature>
<dbReference type="PROSITE" id="PS50238">
    <property type="entry name" value="RHOGAP"/>
    <property type="match status" value="1"/>
</dbReference>
<dbReference type="SUPFAM" id="SSF57889">
    <property type="entry name" value="Cysteine-rich domain"/>
    <property type="match status" value="1"/>
</dbReference>
<keyword evidence="3" id="KW-0479">Metal-binding</keyword>
<feature type="region of interest" description="Disordered" evidence="9">
    <location>
        <begin position="278"/>
        <end position="313"/>
    </location>
</feature>
<keyword evidence="8" id="KW-0175">Coiled coil</keyword>
<dbReference type="GO" id="GO:0030154">
    <property type="term" value="P:cell differentiation"/>
    <property type="evidence" value="ECO:0007669"/>
    <property type="project" value="UniProtKB-KW"/>
</dbReference>
<evidence type="ECO:0000256" key="6">
    <source>
        <dbReference type="ARBA" id="ARBA00022833"/>
    </source>
</evidence>
<keyword evidence="7" id="KW-0744">Spermatogenesis</keyword>
<evidence type="ECO:0000256" key="1">
    <source>
        <dbReference type="ARBA" id="ARBA00022468"/>
    </source>
</evidence>
<dbReference type="OrthoDB" id="2218807at2759"/>
<evidence type="ECO:0000256" key="5">
    <source>
        <dbReference type="ARBA" id="ARBA00022782"/>
    </source>
</evidence>
<evidence type="ECO:0000256" key="3">
    <source>
        <dbReference type="ARBA" id="ARBA00022723"/>
    </source>
</evidence>
<feature type="domain" description="Rho-GAP" evidence="11">
    <location>
        <begin position="383"/>
        <end position="572"/>
    </location>
</feature>
<dbReference type="SUPFAM" id="SSF48350">
    <property type="entry name" value="GTPase activation domain, GAP"/>
    <property type="match status" value="1"/>
</dbReference>
<accession>A0A8B7N9U4</accession>
<feature type="domain" description="Phorbol-ester/DAG-type" evidence="10">
    <location>
        <begin position="320"/>
        <end position="369"/>
    </location>
</feature>
<dbReference type="InterPro" id="IPR008936">
    <property type="entry name" value="Rho_GTPase_activation_prot"/>
</dbReference>
<dbReference type="GeneID" id="108667764"/>
<gene>
    <name evidence="13" type="primary">LOC108667764</name>
</gene>
<dbReference type="GO" id="GO:0008270">
    <property type="term" value="F:zinc ion binding"/>
    <property type="evidence" value="ECO:0007669"/>
    <property type="project" value="UniProtKB-KW"/>
</dbReference>
<dbReference type="RefSeq" id="XP_018010319.1">
    <property type="nucleotide sequence ID" value="XM_018154830.2"/>
</dbReference>
<keyword evidence="4" id="KW-0863">Zinc-finger</keyword>
<dbReference type="GO" id="GO:0007266">
    <property type="term" value="P:Rho protein signal transduction"/>
    <property type="evidence" value="ECO:0007669"/>
    <property type="project" value="TreeGrafter"/>
</dbReference>